<keyword evidence="3" id="KW-0206">Cytoskeleton</keyword>
<evidence type="ECO:0000256" key="2">
    <source>
        <dbReference type="ARBA" id="ARBA00022490"/>
    </source>
</evidence>
<organism evidence="6 7">
    <name type="scientific">Scyliorhinus torazame</name>
    <name type="common">Cloudy catshark</name>
    <name type="synonym">Catulus torazame</name>
    <dbReference type="NCBI Taxonomy" id="75743"/>
    <lineage>
        <taxon>Eukaryota</taxon>
        <taxon>Metazoa</taxon>
        <taxon>Chordata</taxon>
        <taxon>Craniata</taxon>
        <taxon>Vertebrata</taxon>
        <taxon>Chondrichthyes</taxon>
        <taxon>Elasmobranchii</taxon>
        <taxon>Galeomorphii</taxon>
        <taxon>Galeoidea</taxon>
        <taxon>Carcharhiniformes</taxon>
        <taxon>Scyliorhinidae</taxon>
        <taxon>Scyliorhinus</taxon>
    </lineage>
</organism>
<dbReference type="GO" id="GO:0008543">
    <property type="term" value="P:fibroblast growth factor receptor signaling pathway"/>
    <property type="evidence" value="ECO:0007669"/>
    <property type="project" value="TreeGrafter"/>
</dbReference>
<accession>A0A401PDM3</accession>
<evidence type="ECO:0000259" key="5">
    <source>
        <dbReference type="Pfam" id="PF23762"/>
    </source>
</evidence>
<dbReference type="PANTHER" id="PTHR14695:SF8">
    <property type="entry name" value="SHC SH2 DOMAIN-BINDING PROTEIN 1"/>
    <property type="match status" value="1"/>
</dbReference>
<dbReference type="EMBL" id="BFAA01000338">
    <property type="protein sequence ID" value="GCB71223.1"/>
    <property type="molecule type" value="Genomic_DNA"/>
</dbReference>
<dbReference type="Pfam" id="PF13229">
    <property type="entry name" value="Beta_helix"/>
    <property type="match status" value="1"/>
</dbReference>
<comment type="subcellular location">
    <subcellularLocation>
        <location evidence="1">Cytoplasm</location>
        <location evidence="1">Cytoskeleton</location>
        <location evidence="1">Spindle</location>
    </subcellularLocation>
</comment>
<evidence type="ECO:0000256" key="3">
    <source>
        <dbReference type="ARBA" id="ARBA00023212"/>
    </source>
</evidence>
<dbReference type="Proteomes" id="UP000288216">
    <property type="component" value="Unassembled WGS sequence"/>
</dbReference>
<dbReference type="InterPro" id="IPR057508">
    <property type="entry name" value="SHCBP-like_N"/>
</dbReference>
<evidence type="ECO:0000313" key="7">
    <source>
        <dbReference type="Proteomes" id="UP000288216"/>
    </source>
</evidence>
<protein>
    <submittedName>
        <fullName evidence="6">Uncharacterized protein</fullName>
    </submittedName>
</protein>
<dbReference type="OrthoDB" id="5978115at2759"/>
<dbReference type="InterPro" id="IPR045140">
    <property type="entry name" value="SHCBP1-like"/>
</dbReference>
<dbReference type="OMA" id="TGWQALW"/>
<reference evidence="6 7" key="1">
    <citation type="journal article" date="2018" name="Nat. Ecol. Evol.">
        <title>Shark genomes provide insights into elasmobranch evolution and the origin of vertebrates.</title>
        <authorList>
            <person name="Hara Y"/>
            <person name="Yamaguchi K"/>
            <person name="Onimaru K"/>
            <person name="Kadota M"/>
            <person name="Koyanagi M"/>
            <person name="Keeley SD"/>
            <person name="Tatsumi K"/>
            <person name="Tanaka K"/>
            <person name="Motone F"/>
            <person name="Kageyama Y"/>
            <person name="Nozu R"/>
            <person name="Adachi N"/>
            <person name="Nishimura O"/>
            <person name="Nakagawa R"/>
            <person name="Tanegashima C"/>
            <person name="Kiyatake I"/>
            <person name="Matsumoto R"/>
            <person name="Murakumo K"/>
            <person name="Nishida K"/>
            <person name="Terakita A"/>
            <person name="Kuratani S"/>
            <person name="Sato K"/>
            <person name="Hyodo S Kuraku.S."/>
        </authorList>
    </citation>
    <scope>NUCLEOTIDE SEQUENCE [LARGE SCALE GENOMIC DNA]</scope>
</reference>
<dbReference type="InterPro" id="IPR011050">
    <property type="entry name" value="Pectin_lyase_fold/virulence"/>
</dbReference>
<evidence type="ECO:0000256" key="1">
    <source>
        <dbReference type="ARBA" id="ARBA00004186"/>
    </source>
</evidence>
<gene>
    <name evidence="6" type="ORF">scyTo_0001497</name>
</gene>
<dbReference type="Pfam" id="PF23762">
    <property type="entry name" value="SHCBP_N"/>
    <property type="match status" value="1"/>
</dbReference>
<dbReference type="Gene3D" id="2.160.20.10">
    <property type="entry name" value="Single-stranded right-handed beta-helix, Pectin lyase-like"/>
    <property type="match status" value="1"/>
</dbReference>
<dbReference type="InterPro" id="IPR006626">
    <property type="entry name" value="PbH1"/>
</dbReference>
<keyword evidence="7" id="KW-1185">Reference proteome</keyword>
<dbReference type="SUPFAM" id="SSF51126">
    <property type="entry name" value="Pectin lyase-like"/>
    <property type="match status" value="1"/>
</dbReference>
<evidence type="ECO:0000313" key="6">
    <source>
        <dbReference type="EMBL" id="GCB71223.1"/>
    </source>
</evidence>
<dbReference type="InterPro" id="IPR012334">
    <property type="entry name" value="Pectin_lyas_fold"/>
</dbReference>
<comment type="caution">
    <text evidence="6">The sequence shown here is derived from an EMBL/GenBank/DDBJ whole genome shotgun (WGS) entry which is preliminary data.</text>
</comment>
<proteinExistence type="predicted"/>
<evidence type="ECO:0000259" key="4">
    <source>
        <dbReference type="Pfam" id="PF13229"/>
    </source>
</evidence>
<dbReference type="STRING" id="75743.A0A401PDM3"/>
<dbReference type="InterPro" id="IPR039448">
    <property type="entry name" value="Beta_helix"/>
</dbReference>
<dbReference type="PANTHER" id="PTHR14695">
    <property type="entry name" value="SHC SH2-DOMAIN BINDING PROTEIN 1-RELATED"/>
    <property type="match status" value="1"/>
</dbReference>
<dbReference type="GO" id="GO:0005819">
    <property type="term" value="C:spindle"/>
    <property type="evidence" value="ECO:0007669"/>
    <property type="project" value="UniProtKB-SubCell"/>
</dbReference>
<feature type="domain" description="SHC SH2" evidence="5">
    <location>
        <begin position="89"/>
        <end position="319"/>
    </location>
</feature>
<sequence>MVEAAAAAVLAQAAAGLADGLEPELSAELAVSAGVDSGVDNPNGSVGHVSIYQVESEGNCDSPKKENPSCQGTAKFPEVIATTQLTYYERYRAYQDYILGDAKPSEVKDFIAEYLEKVLEPYGWQALWSNDMFEVLVEVTDVETSNHRAVVKLTEPFLYESETYPLDAEAMESFLEAKKHLVPLQELYVVSDESGEFDQTALAIEHLRFFFQHIWRNWDEDDDDDFDYFVKCCEPRLKLCYDILEDRVPANLVTEYNRLLSKCEETYKEFVKLRENISTNDSAPESESNNVSMVEGVQLCEQLEKLKYKLQIMETPLYRYVLCQDSYGLPTKQAKGIRPSGENVIHVVSNSMTVTLLQSLLREKLNPDQVTQEHVLEFHSDPLVAVNACFEGDVVVICPGHYYVNGYFNIADSIQVEGYGPPDDVVLEKEGKGDAFVACTASCVKISNLKFIQHDATEGILCVRKGQAIVENCVFQCDTTGVVLRTSAKLHMKNCDLYGAKGAGLEIYPSSTCELFGNDVHHCKEGIRIKNFMEELYDVPKITMMNNLIHNHEDYGITMAKFAIPFPKRKTPAIVTQPISRAEQNQNPQSDFSENNLELGFGSCERQNPAPLLIECSPNKCEQAVVLNPSDAAECDEAVTNELISTSATKREQSRSRINEMVDAVVTDDIMSQEMFLSIVSNHFKKNGKGSFGIVYS</sequence>
<name>A0A401PDM3_SCYTO</name>
<dbReference type="SMART" id="SM00710">
    <property type="entry name" value="PbH1"/>
    <property type="match status" value="4"/>
</dbReference>
<dbReference type="AlphaFoldDB" id="A0A401PDM3"/>
<keyword evidence="2" id="KW-0963">Cytoplasm</keyword>
<feature type="domain" description="Right handed beta helix" evidence="4">
    <location>
        <begin position="444"/>
        <end position="558"/>
    </location>
</feature>